<organism evidence="2 3">
    <name type="scientific">Thiocapsa imhoffii</name>
    <dbReference type="NCBI Taxonomy" id="382777"/>
    <lineage>
        <taxon>Bacteria</taxon>
        <taxon>Pseudomonadati</taxon>
        <taxon>Pseudomonadota</taxon>
        <taxon>Gammaproteobacteria</taxon>
        <taxon>Chromatiales</taxon>
        <taxon>Chromatiaceae</taxon>
        <taxon>Thiocapsa</taxon>
    </lineage>
</organism>
<keyword evidence="3" id="KW-1185">Reference proteome</keyword>
<feature type="region of interest" description="Disordered" evidence="1">
    <location>
        <begin position="76"/>
        <end position="117"/>
    </location>
</feature>
<comment type="caution">
    <text evidence="2">The sequence shown here is derived from an EMBL/GenBank/DDBJ whole genome shotgun (WGS) entry which is preliminary data.</text>
</comment>
<sequence>MSIGLADQRGHVATEGESISVPTSAVHRLTGHVVNQRDAHDGYINFDANDLAPHLQRISDALEGLAQGNKGDVVTLYSGTDAPAEQPASLPRGPVHEDHDVKITSINQEPRHAQRLP</sequence>
<proteinExistence type="predicted"/>
<evidence type="ECO:0000256" key="1">
    <source>
        <dbReference type="SAM" id="MobiDB-lite"/>
    </source>
</evidence>
<dbReference type="Proteomes" id="UP001138802">
    <property type="component" value="Unassembled WGS sequence"/>
</dbReference>
<gene>
    <name evidence="2" type="ORF">CKO25_00815</name>
</gene>
<dbReference type="AlphaFoldDB" id="A0A9X1B7G2"/>
<evidence type="ECO:0000313" key="3">
    <source>
        <dbReference type="Proteomes" id="UP001138802"/>
    </source>
</evidence>
<protein>
    <submittedName>
        <fullName evidence="2">Uncharacterized protein</fullName>
    </submittedName>
</protein>
<dbReference type="RefSeq" id="WP_200386009.1">
    <property type="nucleotide sequence ID" value="NZ_NRSD01000001.1"/>
</dbReference>
<accession>A0A9X1B7G2</accession>
<name>A0A9X1B7G2_9GAMM</name>
<dbReference type="EMBL" id="NRSD01000001">
    <property type="protein sequence ID" value="MBK1643218.1"/>
    <property type="molecule type" value="Genomic_DNA"/>
</dbReference>
<reference evidence="2 3" key="1">
    <citation type="journal article" date="2020" name="Microorganisms">
        <title>Osmotic Adaptation and Compatible Solute Biosynthesis of Phototrophic Bacteria as Revealed from Genome Analyses.</title>
        <authorList>
            <person name="Imhoff J.F."/>
            <person name="Rahn T."/>
            <person name="Kunzel S."/>
            <person name="Keller A."/>
            <person name="Neulinger S.C."/>
        </authorList>
    </citation>
    <scope>NUCLEOTIDE SEQUENCE [LARGE SCALE GENOMIC DNA]</scope>
    <source>
        <strain evidence="2 3">DSM 21303</strain>
    </source>
</reference>
<evidence type="ECO:0000313" key="2">
    <source>
        <dbReference type="EMBL" id="MBK1643218.1"/>
    </source>
</evidence>